<name>A0AA94HDB2_9STAP</name>
<organism evidence="11 12">
    <name type="scientific">Salinicoccus halodurans</name>
    <dbReference type="NCBI Taxonomy" id="407035"/>
    <lineage>
        <taxon>Bacteria</taxon>
        <taxon>Bacillati</taxon>
        <taxon>Bacillota</taxon>
        <taxon>Bacilli</taxon>
        <taxon>Bacillales</taxon>
        <taxon>Staphylococcaceae</taxon>
        <taxon>Salinicoccus</taxon>
    </lineage>
</organism>
<dbReference type="EC" id="4.2.1.75" evidence="3 9"/>
<dbReference type="InterPro" id="IPR036108">
    <property type="entry name" value="4pyrrol_syn_uPrphyn_synt_sf"/>
</dbReference>
<evidence type="ECO:0000256" key="1">
    <source>
        <dbReference type="ARBA" id="ARBA00004772"/>
    </source>
</evidence>
<evidence type="ECO:0000256" key="5">
    <source>
        <dbReference type="ARBA" id="ARBA00023244"/>
    </source>
</evidence>
<evidence type="ECO:0000256" key="7">
    <source>
        <dbReference type="ARBA" id="ARBA00040167"/>
    </source>
</evidence>
<dbReference type="PANTHER" id="PTHR38042">
    <property type="entry name" value="UROPORPHYRINOGEN-III SYNTHASE, CHLOROPLASTIC"/>
    <property type="match status" value="1"/>
</dbReference>
<comment type="function">
    <text evidence="6 9">Catalyzes cyclization of the linear tetrapyrrole, hydroxymethylbilane, to the macrocyclic uroporphyrinogen III.</text>
</comment>
<dbReference type="Proteomes" id="UP000183090">
    <property type="component" value="Unassembled WGS sequence"/>
</dbReference>
<evidence type="ECO:0000313" key="12">
    <source>
        <dbReference type="Proteomes" id="UP000183090"/>
    </source>
</evidence>
<dbReference type="InterPro" id="IPR039793">
    <property type="entry name" value="UROS/Hem4"/>
</dbReference>
<proteinExistence type="inferred from homology"/>
<dbReference type="InterPro" id="IPR003754">
    <property type="entry name" value="4pyrrol_synth_uPrphyn_synth"/>
</dbReference>
<gene>
    <name evidence="11" type="ORF">SAMN05216235_0839</name>
</gene>
<dbReference type="GO" id="GO:0006780">
    <property type="term" value="P:uroporphyrinogen III biosynthetic process"/>
    <property type="evidence" value="ECO:0007669"/>
    <property type="project" value="UniProtKB-UniRule"/>
</dbReference>
<dbReference type="AlphaFoldDB" id="A0AA94HDB2"/>
<dbReference type="PANTHER" id="PTHR38042:SF1">
    <property type="entry name" value="UROPORPHYRINOGEN-III SYNTHASE, CHLOROPLASTIC"/>
    <property type="match status" value="1"/>
</dbReference>
<keyword evidence="5 9" id="KW-0627">Porphyrin biosynthesis</keyword>
<comment type="similarity">
    <text evidence="2 9">Belongs to the uroporphyrinogen-III synthase family.</text>
</comment>
<evidence type="ECO:0000256" key="4">
    <source>
        <dbReference type="ARBA" id="ARBA00023239"/>
    </source>
</evidence>
<evidence type="ECO:0000256" key="2">
    <source>
        <dbReference type="ARBA" id="ARBA00008133"/>
    </source>
</evidence>
<keyword evidence="4 9" id="KW-0456">Lyase</keyword>
<dbReference type="Pfam" id="PF02602">
    <property type="entry name" value="HEM4"/>
    <property type="match status" value="1"/>
</dbReference>
<reference evidence="11 12" key="1">
    <citation type="submission" date="2016-10" db="EMBL/GenBank/DDBJ databases">
        <authorList>
            <person name="Varghese N."/>
            <person name="Submissions S."/>
        </authorList>
    </citation>
    <scope>NUCLEOTIDE SEQUENCE [LARGE SCALE GENOMIC DNA]</scope>
    <source>
        <strain evidence="11 12">CGMCC 1.6501</strain>
    </source>
</reference>
<evidence type="ECO:0000256" key="9">
    <source>
        <dbReference type="RuleBase" id="RU366031"/>
    </source>
</evidence>
<evidence type="ECO:0000313" key="11">
    <source>
        <dbReference type="EMBL" id="SFK61517.1"/>
    </source>
</evidence>
<dbReference type="EMBL" id="FOTB01000001">
    <property type="protein sequence ID" value="SFK61517.1"/>
    <property type="molecule type" value="Genomic_DNA"/>
</dbReference>
<accession>A0AA94HDB2</accession>
<evidence type="ECO:0000256" key="6">
    <source>
        <dbReference type="ARBA" id="ARBA00037589"/>
    </source>
</evidence>
<comment type="pathway">
    <text evidence="1 9">Porphyrin-containing compound metabolism; protoporphyrin-IX biosynthesis; coproporphyrinogen-III from 5-aminolevulinate: step 3/4.</text>
</comment>
<evidence type="ECO:0000259" key="10">
    <source>
        <dbReference type="Pfam" id="PF02602"/>
    </source>
</evidence>
<protein>
    <recommendedName>
        <fullName evidence="7 9">Uroporphyrinogen-III synthase</fullName>
        <ecNumber evidence="3 9">4.2.1.75</ecNumber>
    </recommendedName>
</protein>
<comment type="caution">
    <text evidence="11">The sequence shown here is derived from an EMBL/GenBank/DDBJ whole genome shotgun (WGS) entry which is preliminary data.</text>
</comment>
<dbReference type="Gene3D" id="3.40.50.10090">
    <property type="match status" value="2"/>
</dbReference>
<evidence type="ECO:0000256" key="3">
    <source>
        <dbReference type="ARBA" id="ARBA00013109"/>
    </source>
</evidence>
<dbReference type="GO" id="GO:0006782">
    <property type="term" value="P:protoporphyrinogen IX biosynthetic process"/>
    <property type="evidence" value="ECO:0007669"/>
    <property type="project" value="UniProtKB-UniRule"/>
</dbReference>
<sequence length="234" mass="26699">MIKSMNHSKPLVLVTQSRMGNACTDEFEVEHVPVIKTELLPFNDHILDGDYEWLVLTSPNAVEHFIPFLDRVRYKKLASIGKKTSETMAAHGLNVDFEPSGYTQEKFMEEFDAKKGERILYPVSANARPLMYDYLNRAGADVTRFRLYHPVPNMKSLGRIERLLQTHPYAITFSSPSGVDTFMEKISPEKLDGVIVVAIGHVTNEALEKYHVKSVQPEKETLQNMFVLLEKSIR</sequence>
<dbReference type="SUPFAM" id="SSF69618">
    <property type="entry name" value="HemD-like"/>
    <property type="match status" value="1"/>
</dbReference>
<feature type="domain" description="Tetrapyrrole biosynthesis uroporphyrinogen III synthase" evidence="10">
    <location>
        <begin position="27"/>
        <end position="226"/>
    </location>
</feature>
<dbReference type="CDD" id="cd06578">
    <property type="entry name" value="HemD"/>
    <property type="match status" value="1"/>
</dbReference>
<comment type="catalytic activity">
    <reaction evidence="8 9">
        <text>hydroxymethylbilane = uroporphyrinogen III + H2O</text>
        <dbReference type="Rhea" id="RHEA:18965"/>
        <dbReference type="ChEBI" id="CHEBI:15377"/>
        <dbReference type="ChEBI" id="CHEBI:57308"/>
        <dbReference type="ChEBI" id="CHEBI:57845"/>
        <dbReference type="EC" id="4.2.1.75"/>
    </reaction>
</comment>
<dbReference type="GO" id="GO:0004852">
    <property type="term" value="F:uroporphyrinogen-III synthase activity"/>
    <property type="evidence" value="ECO:0007669"/>
    <property type="project" value="UniProtKB-UniRule"/>
</dbReference>
<evidence type="ECO:0000256" key="8">
    <source>
        <dbReference type="ARBA" id="ARBA00048617"/>
    </source>
</evidence>